<protein>
    <submittedName>
        <fullName evidence="2">Uncharacterized protein</fullName>
    </submittedName>
</protein>
<keyword evidence="1" id="KW-1133">Transmembrane helix</keyword>
<keyword evidence="1" id="KW-0472">Membrane</keyword>
<name>A0ABQ1IZK4_9PROT</name>
<gene>
    <name evidence="2" type="ORF">GCM10011503_00750</name>
</gene>
<evidence type="ECO:0000313" key="3">
    <source>
        <dbReference type="Proteomes" id="UP000628854"/>
    </source>
</evidence>
<reference evidence="3" key="1">
    <citation type="journal article" date="2019" name="Int. J. Syst. Evol. Microbiol.">
        <title>The Global Catalogue of Microorganisms (GCM) 10K type strain sequencing project: providing services to taxonomists for standard genome sequencing and annotation.</title>
        <authorList>
            <consortium name="The Broad Institute Genomics Platform"/>
            <consortium name="The Broad Institute Genome Sequencing Center for Infectious Disease"/>
            <person name="Wu L."/>
            <person name="Ma J."/>
        </authorList>
    </citation>
    <scope>NUCLEOTIDE SEQUENCE [LARGE SCALE GENOMIC DNA]</scope>
    <source>
        <strain evidence="3">CGMCC 1.15928</strain>
    </source>
</reference>
<proteinExistence type="predicted"/>
<evidence type="ECO:0000313" key="2">
    <source>
        <dbReference type="EMBL" id="GGB56267.1"/>
    </source>
</evidence>
<dbReference type="EMBL" id="BMKF01000001">
    <property type="protein sequence ID" value="GGB56267.1"/>
    <property type="molecule type" value="Genomic_DNA"/>
</dbReference>
<sequence length="85" mass="8632">MLQMDASDRIRQCLAVLMGGMFVASGFVVMFGDAQTASAATGAGESTSSMFSGLTNLLGEAGAGSALILLGIGLTVLLFRAVTRQ</sequence>
<keyword evidence="3" id="KW-1185">Reference proteome</keyword>
<organism evidence="2 3">
    <name type="scientific">Henriciella pelagia</name>
    <dbReference type="NCBI Taxonomy" id="1977912"/>
    <lineage>
        <taxon>Bacteria</taxon>
        <taxon>Pseudomonadati</taxon>
        <taxon>Pseudomonadota</taxon>
        <taxon>Alphaproteobacteria</taxon>
        <taxon>Hyphomonadales</taxon>
        <taxon>Hyphomonadaceae</taxon>
        <taxon>Henriciella</taxon>
    </lineage>
</organism>
<accession>A0ABQ1IZK4</accession>
<feature type="transmembrane region" description="Helical" evidence="1">
    <location>
        <begin position="63"/>
        <end position="82"/>
    </location>
</feature>
<evidence type="ECO:0000256" key="1">
    <source>
        <dbReference type="SAM" id="Phobius"/>
    </source>
</evidence>
<dbReference type="Proteomes" id="UP000628854">
    <property type="component" value="Unassembled WGS sequence"/>
</dbReference>
<comment type="caution">
    <text evidence="2">The sequence shown here is derived from an EMBL/GenBank/DDBJ whole genome shotgun (WGS) entry which is preliminary data.</text>
</comment>
<keyword evidence="1" id="KW-0812">Transmembrane</keyword>